<feature type="domain" description="ATPase" evidence="1">
    <location>
        <begin position="23"/>
        <end position="265"/>
    </location>
</feature>
<gene>
    <name evidence="2" type="ORF">ST44_10985</name>
</gene>
<dbReference type="EMBL" id="JXQK01000080">
    <property type="protein sequence ID" value="KIP60521.1"/>
    <property type="molecule type" value="Genomic_DNA"/>
</dbReference>
<dbReference type="SUPFAM" id="SSF52540">
    <property type="entry name" value="P-loop containing nucleoside triphosphate hydrolases"/>
    <property type="match status" value="1"/>
</dbReference>
<evidence type="ECO:0000259" key="1">
    <source>
        <dbReference type="Pfam" id="PF01637"/>
    </source>
</evidence>
<dbReference type="AlphaFoldDB" id="A0A0D0IRQ9"/>
<name>A0A0D0IRQ9_9BACT</name>
<dbReference type="InterPro" id="IPR027417">
    <property type="entry name" value="P-loop_NTPase"/>
</dbReference>
<reference evidence="2 3" key="1">
    <citation type="submission" date="2015-01" db="EMBL/GenBank/DDBJ databases">
        <title>Comparative genomics of non-oral Prevotella species.</title>
        <authorList>
            <person name="Accetto T."/>
            <person name="Nograsek B."/>
            <person name="Avgustin G."/>
        </authorList>
    </citation>
    <scope>NUCLEOTIDE SEQUENCE [LARGE SCALE GENOMIC DNA]</scope>
    <source>
        <strain evidence="2 3">P5-119</strain>
    </source>
</reference>
<dbReference type="PANTHER" id="PTHR34301">
    <property type="entry name" value="DNA-BINDING PROTEIN-RELATED"/>
    <property type="match status" value="1"/>
</dbReference>
<dbReference type="Proteomes" id="UP000032046">
    <property type="component" value="Unassembled WGS sequence"/>
</dbReference>
<accession>A0A0D0IRQ9</accession>
<protein>
    <submittedName>
        <fullName evidence="2">ATPase</fullName>
    </submittedName>
</protein>
<keyword evidence="3" id="KW-1185">Reference proteome</keyword>
<comment type="caution">
    <text evidence="2">The sequence shown here is derived from an EMBL/GenBank/DDBJ whole genome shotgun (WGS) entry which is preliminary data.</text>
</comment>
<dbReference type="PANTHER" id="PTHR34301:SF8">
    <property type="entry name" value="ATPASE DOMAIN-CONTAINING PROTEIN"/>
    <property type="match status" value="1"/>
</dbReference>
<dbReference type="RefSeq" id="WP_042519969.1">
    <property type="nucleotide sequence ID" value="NZ_JXQK01000080.1"/>
</dbReference>
<dbReference type="Pfam" id="PF01637">
    <property type="entry name" value="ATPase_2"/>
    <property type="match status" value="1"/>
</dbReference>
<evidence type="ECO:0000313" key="3">
    <source>
        <dbReference type="Proteomes" id="UP000032046"/>
    </source>
</evidence>
<dbReference type="GO" id="GO:0005524">
    <property type="term" value="F:ATP binding"/>
    <property type="evidence" value="ECO:0007669"/>
    <property type="project" value="InterPro"/>
</dbReference>
<dbReference type="STRING" id="1602171.ST44_10985"/>
<dbReference type="InterPro" id="IPR011579">
    <property type="entry name" value="ATPase_dom"/>
</dbReference>
<sequence>MTLSYKKLANPFVYQGYESPEYFCDREAETKTLLSHLKNGRNITLISPRRIGKTGLIKNTFYHLKEEENDAICLYLDIFATKNLNDFVEQLGVMVINDIVRKNASFLEKTIAFFSALRPVLSMDPLTGEPSVSITVEPTQEDITIRSIFNYLNESGKEVYIAIDEFQQIAEYPEKGTEALLRSYIQFAQHVHFIFSGSKQHLMAEIFGSPKHPFYQSTEMMGLKPLKCDIYYNFCQSFFKQKGGDLSKEIFEHIYQQFDGHTWYIQCIMNRLYESESQVENMSQVNAALLSILEGREPQYESMTQFFTENQFALLKAIAKDGIVAQPTASKFIKGHKLSGASSVKAALKILEDKELVYRTNDGYHIYDRFMDLWLKRI</sequence>
<proteinExistence type="predicted"/>
<organism evidence="2 3">
    <name type="scientific">Prevotella pectinovora</name>
    <dbReference type="NCBI Taxonomy" id="1602169"/>
    <lineage>
        <taxon>Bacteria</taxon>
        <taxon>Pseudomonadati</taxon>
        <taxon>Bacteroidota</taxon>
        <taxon>Bacteroidia</taxon>
        <taxon>Bacteroidales</taxon>
        <taxon>Prevotellaceae</taxon>
        <taxon>Prevotella</taxon>
    </lineage>
</organism>
<evidence type="ECO:0000313" key="2">
    <source>
        <dbReference type="EMBL" id="KIP60521.1"/>
    </source>
</evidence>
<dbReference type="Gene3D" id="3.40.50.300">
    <property type="entry name" value="P-loop containing nucleotide triphosphate hydrolases"/>
    <property type="match status" value="1"/>
</dbReference>